<dbReference type="EMBL" id="CAEZXK010000003">
    <property type="protein sequence ID" value="CAB4680161.1"/>
    <property type="molecule type" value="Genomic_DNA"/>
</dbReference>
<dbReference type="InterPro" id="IPR043777">
    <property type="entry name" value="DUF5719"/>
</dbReference>
<dbReference type="Pfam" id="PF18986">
    <property type="entry name" value="DUF5719"/>
    <property type="match status" value="1"/>
</dbReference>
<accession>A0A6J6N0K1</accession>
<proteinExistence type="predicted"/>
<sequence length="477" mass="49754">MIKRLTSLFGIIFVLAVAAVFVSPVTIQVGRVVNSPQLTVQARDLNLICPGAAINSGGTSGTSVGSFSRIGAANVFGTVAAGAETFEQRYLADGYYDSYSAETFNTISQDGTVFATRGDSGEQGSTMINVGQVQKAVSPRLNGLLAASCQAPSPEIWLLGGSSATGRETLLLLANPSLVDITVSLEVFSEGGPVQASGLSGISISAGTQTVVPLSSLIPETRTFAIHVSSSSGAVAAWLQQRTVRGLLYSGVDFVSPATVFAESMVIPGILIRGAADAAELKASNPDYSDLTPVLRVFNSGESTATFTAQIIGATEKTFGTVIQDSVSAKTVQDFEIPALANGDYSAFLNADQKITASIRLVRTDKTKSPNTDFTWLQAAETFVGSRQLTVPSTGISKLTVVNANEEPAKVTVNGVARVIAASSMLVIRVDNAKILTIVAEDRPVAANLVVDVDGMIGNYSLVNYKNLGGQVSVRVR</sequence>
<gene>
    <name evidence="1" type="ORF">UFOPK2370_00213</name>
</gene>
<evidence type="ECO:0000313" key="1">
    <source>
        <dbReference type="EMBL" id="CAB4680161.1"/>
    </source>
</evidence>
<protein>
    <submittedName>
        <fullName evidence="1">Unannotated protein</fullName>
    </submittedName>
</protein>
<organism evidence="1">
    <name type="scientific">freshwater metagenome</name>
    <dbReference type="NCBI Taxonomy" id="449393"/>
    <lineage>
        <taxon>unclassified sequences</taxon>
        <taxon>metagenomes</taxon>
        <taxon>ecological metagenomes</taxon>
    </lineage>
</organism>
<name>A0A6J6N0K1_9ZZZZ</name>
<dbReference type="AlphaFoldDB" id="A0A6J6N0K1"/>
<reference evidence="1" key="1">
    <citation type="submission" date="2020-05" db="EMBL/GenBank/DDBJ databases">
        <authorList>
            <person name="Chiriac C."/>
            <person name="Salcher M."/>
            <person name="Ghai R."/>
            <person name="Kavagutti S V."/>
        </authorList>
    </citation>
    <scope>NUCLEOTIDE SEQUENCE</scope>
</reference>